<keyword evidence="2" id="KW-0479">Metal-binding</keyword>
<dbReference type="AlphaFoldDB" id="A0A382JYE8"/>
<evidence type="ECO:0000256" key="1">
    <source>
        <dbReference type="ARBA" id="ARBA00001947"/>
    </source>
</evidence>
<dbReference type="GO" id="GO:0005829">
    <property type="term" value="C:cytosol"/>
    <property type="evidence" value="ECO:0007669"/>
    <property type="project" value="TreeGrafter"/>
</dbReference>
<reference evidence="5" key="1">
    <citation type="submission" date="2018-05" db="EMBL/GenBank/DDBJ databases">
        <authorList>
            <person name="Lanie J.A."/>
            <person name="Ng W.-L."/>
            <person name="Kazmierczak K.M."/>
            <person name="Andrzejewski T.M."/>
            <person name="Davidsen T.M."/>
            <person name="Wayne K.J."/>
            <person name="Tettelin H."/>
            <person name="Glass J.I."/>
            <person name="Rusch D."/>
            <person name="Podicherti R."/>
            <person name="Tsui H.-C.T."/>
            <person name="Winkler M.E."/>
        </authorList>
    </citation>
    <scope>NUCLEOTIDE SEQUENCE</scope>
</reference>
<dbReference type="InterPro" id="IPR012131">
    <property type="entry name" value="Hstdl_DH"/>
</dbReference>
<evidence type="ECO:0008006" key="6">
    <source>
        <dbReference type="Google" id="ProtNLM"/>
    </source>
</evidence>
<dbReference type="InterPro" id="IPR016161">
    <property type="entry name" value="Ald_DH/histidinol_DH"/>
</dbReference>
<dbReference type="InterPro" id="IPR001692">
    <property type="entry name" value="Histidinol_DH_CS"/>
</dbReference>
<dbReference type="EMBL" id="UINC01076993">
    <property type="protein sequence ID" value="SVC16685.1"/>
    <property type="molecule type" value="Genomic_DNA"/>
</dbReference>
<dbReference type="SUPFAM" id="SSF53720">
    <property type="entry name" value="ALDH-like"/>
    <property type="match status" value="1"/>
</dbReference>
<proteinExistence type="predicted"/>
<evidence type="ECO:0000256" key="3">
    <source>
        <dbReference type="ARBA" id="ARBA00022833"/>
    </source>
</evidence>
<dbReference type="GO" id="GO:0004399">
    <property type="term" value="F:histidinol dehydrogenase activity"/>
    <property type="evidence" value="ECO:0007669"/>
    <property type="project" value="TreeGrafter"/>
</dbReference>
<dbReference type="PANTHER" id="PTHR21256:SF2">
    <property type="entry name" value="HISTIDINE BIOSYNTHESIS TRIFUNCTIONAL PROTEIN"/>
    <property type="match status" value="1"/>
</dbReference>
<evidence type="ECO:0000256" key="4">
    <source>
        <dbReference type="ARBA" id="ARBA00023002"/>
    </source>
</evidence>
<name>A0A382JYE8_9ZZZZ</name>
<keyword evidence="4" id="KW-0560">Oxidoreductase</keyword>
<feature type="non-terminal residue" evidence="5">
    <location>
        <position position="310"/>
    </location>
</feature>
<feature type="non-terminal residue" evidence="5">
    <location>
        <position position="1"/>
    </location>
</feature>
<dbReference type="PRINTS" id="PR00083">
    <property type="entry name" value="HOLDHDRGNASE"/>
</dbReference>
<dbReference type="Pfam" id="PF00815">
    <property type="entry name" value="Histidinol_dh"/>
    <property type="match status" value="1"/>
</dbReference>
<sequence length="310" mass="32362">VIEIVDYRPGAELPPKLGEILNRQAGIPEDIEEAVRTIIADVRTDGDAALSRCSERFDGVALSPEQFRMPSQVMTDARQSVNGDLLEAIDAAAANIHAFHERQRSNSWFMDDGDAVVLGKKVTALHRVGICVPGGAAPLISSLLMAAVPAQVAGVDEICIVTPPQSDGLPHPDLLAAASHVGIDEVYALGGAHAVAALAYGTASVPSVDKIVGPGGPYTVAAKRQVYGVVGIEMVPGPSEIVVLADENADPAFVAADLLSQAEHGSGFEASVCITPCAKLAEAVQRQVEQQALALPRRESIEVALDRFGA</sequence>
<protein>
    <recommendedName>
        <fullName evidence="6">Histidinol dehydrogenase</fullName>
    </recommendedName>
</protein>
<dbReference type="NCBIfam" id="TIGR00069">
    <property type="entry name" value="hisD"/>
    <property type="match status" value="1"/>
</dbReference>
<dbReference type="PROSITE" id="PS00611">
    <property type="entry name" value="HISOL_DEHYDROGENASE"/>
    <property type="match status" value="1"/>
</dbReference>
<dbReference type="GO" id="GO:0051287">
    <property type="term" value="F:NAD binding"/>
    <property type="evidence" value="ECO:0007669"/>
    <property type="project" value="InterPro"/>
</dbReference>
<dbReference type="GO" id="GO:0046872">
    <property type="term" value="F:metal ion binding"/>
    <property type="evidence" value="ECO:0007669"/>
    <property type="project" value="UniProtKB-KW"/>
</dbReference>
<evidence type="ECO:0000313" key="5">
    <source>
        <dbReference type="EMBL" id="SVC16685.1"/>
    </source>
</evidence>
<dbReference type="Gene3D" id="3.40.50.1980">
    <property type="entry name" value="Nitrogenase molybdenum iron protein domain"/>
    <property type="match status" value="2"/>
</dbReference>
<dbReference type="GO" id="GO:0000105">
    <property type="term" value="P:L-histidine biosynthetic process"/>
    <property type="evidence" value="ECO:0007669"/>
    <property type="project" value="TreeGrafter"/>
</dbReference>
<comment type="cofactor">
    <cofactor evidence="1">
        <name>Zn(2+)</name>
        <dbReference type="ChEBI" id="CHEBI:29105"/>
    </cofactor>
</comment>
<dbReference type="PANTHER" id="PTHR21256">
    <property type="entry name" value="HISTIDINOL DEHYDROGENASE HDH"/>
    <property type="match status" value="1"/>
</dbReference>
<accession>A0A382JYE8</accession>
<gene>
    <name evidence="5" type="ORF">METZ01_LOCUS269539</name>
</gene>
<dbReference type="CDD" id="cd06572">
    <property type="entry name" value="Histidinol_dh"/>
    <property type="match status" value="1"/>
</dbReference>
<keyword evidence="3" id="KW-0862">Zinc</keyword>
<evidence type="ECO:0000256" key="2">
    <source>
        <dbReference type="ARBA" id="ARBA00022723"/>
    </source>
</evidence>
<organism evidence="5">
    <name type="scientific">marine metagenome</name>
    <dbReference type="NCBI Taxonomy" id="408172"/>
    <lineage>
        <taxon>unclassified sequences</taxon>
        <taxon>metagenomes</taxon>
        <taxon>ecological metagenomes</taxon>
    </lineage>
</organism>